<name>A0A6H1ZE57_9ZZZZ</name>
<evidence type="ECO:0000256" key="1">
    <source>
        <dbReference type="SAM" id="MobiDB-lite"/>
    </source>
</evidence>
<dbReference type="EMBL" id="MT144621">
    <property type="protein sequence ID" value="QJH95502.1"/>
    <property type="molecule type" value="Genomic_DNA"/>
</dbReference>
<dbReference type="EMBL" id="MT143996">
    <property type="protein sequence ID" value="QJA45749.1"/>
    <property type="molecule type" value="Genomic_DNA"/>
</dbReference>
<protein>
    <submittedName>
        <fullName evidence="2">Uncharacterized protein</fullName>
    </submittedName>
</protein>
<feature type="compositionally biased region" description="Polar residues" evidence="1">
    <location>
        <begin position="430"/>
        <end position="444"/>
    </location>
</feature>
<evidence type="ECO:0000313" key="2">
    <source>
        <dbReference type="EMBL" id="QJA45749.1"/>
    </source>
</evidence>
<feature type="region of interest" description="Disordered" evidence="1">
    <location>
        <begin position="429"/>
        <end position="452"/>
    </location>
</feature>
<sequence length="452" mass="50617">MGYKPYAEAVSGFFAGKDLAYKEKERAKQDMLFQKQQQEEEAMKQQLTGILSNEYKVDPSTLSGLSVPDLVSVGKLHIDKKKAEESQKQAKTTEAYNMFKTVVDAAKQVDGPARTLLLQKGLPVTIGALQQQGYFKDVDLNELQKALSVAEDKEIGTFVKGLNSIKDSVEKNIITKQEGEKLATDQYATFLDKVNDKNQTAIATQEIDRFRKGLEPAKETAMTEADEIKQALADRLGRKPTSQEYLDEAQRRKAEIAREGRSTSMQSIFVDPETGRPLIFNRNTNTYEVSKIQGDGGIAPRPVNPSAVEREKTAAFEVLNSQLDRIEKTYKSKYVGLISGQAGRITQFTDEDESAFRQVILDVKDSLLRARSGAQINEQEYRRLARLVPDFTDSEPQFKGKMKSFRATMDSIVGERKEAQRKGGVKFTKTLDQNGEQAPSSPQSKFKILKVE</sequence>
<accession>A0A6H1ZE57</accession>
<gene>
    <name evidence="2" type="ORF">TM448A00274_0033</name>
    <name evidence="3" type="ORF">TM448B00451_0026</name>
</gene>
<dbReference type="AlphaFoldDB" id="A0A6H1ZE57"/>
<organism evidence="2">
    <name type="scientific">viral metagenome</name>
    <dbReference type="NCBI Taxonomy" id="1070528"/>
    <lineage>
        <taxon>unclassified sequences</taxon>
        <taxon>metagenomes</taxon>
        <taxon>organismal metagenomes</taxon>
    </lineage>
</organism>
<reference evidence="2" key="1">
    <citation type="submission" date="2020-03" db="EMBL/GenBank/DDBJ databases">
        <title>The deep terrestrial virosphere.</title>
        <authorList>
            <person name="Holmfeldt K."/>
            <person name="Nilsson E."/>
            <person name="Simone D."/>
            <person name="Lopez-Fernandez M."/>
            <person name="Wu X."/>
            <person name="de Brujin I."/>
            <person name="Lundin D."/>
            <person name="Andersson A."/>
            <person name="Bertilsson S."/>
            <person name="Dopson M."/>
        </authorList>
    </citation>
    <scope>NUCLEOTIDE SEQUENCE</scope>
    <source>
        <strain evidence="2">TM448A00274</strain>
        <strain evidence="3">TM448B00451</strain>
    </source>
</reference>
<proteinExistence type="predicted"/>
<evidence type="ECO:0000313" key="3">
    <source>
        <dbReference type="EMBL" id="QJH95502.1"/>
    </source>
</evidence>